<dbReference type="EMBL" id="MFQR01000033">
    <property type="protein sequence ID" value="OGH84263.1"/>
    <property type="molecule type" value="Genomic_DNA"/>
</dbReference>
<evidence type="ECO:0000313" key="1">
    <source>
        <dbReference type="EMBL" id="OGH84263.1"/>
    </source>
</evidence>
<evidence type="ECO:0000313" key="2">
    <source>
        <dbReference type="Proteomes" id="UP000177803"/>
    </source>
</evidence>
<protein>
    <submittedName>
        <fullName evidence="1">Uncharacterized protein</fullName>
    </submittedName>
</protein>
<name>A0A1F6NKG1_9BACT</name>
<dbReference type="Proteomes" id="UP000177803">
    <property type="component" value="Unassembled WGS sequence"/>
</dbReference>
<accession>A0A1F6NKG1</accession>
<sequence length="283" mass="31620">MNGLFDPSVVELIKAQEKNPLEWLQRFKWLMGHPGEALKLAREQLVAVSPERVMPEGRTPDYVAIEAAAHKYRQQLLSRFVDCLSDDECPNEIKSILPVFRDEARANGCADSVPILRLIRYGVHLPYHLRSDAPLLGACVDEFKFLQNWTFDDVVTEIGNKKRDLLVVGGPWLLADSTGKTNSDQLEMLADRGKMLKLDNKIKLVRGSAALVAILCQSHEILTGERFPKDGYWARTNTVLASGDRLRVRRNSDGALLCDDWVWGGDARDSLGCLAPGVMTLGH</sequence>
<organism evidence="1 2">
    <name type="scientific">Candidatus Magasanikbacteria bacterium RIFOXYA2_FULL_44_8</name>
    <dbReference type="NCBI Taxonomy" id="1798696"/>
    <lineage>
        <taxon>Bacteria</taxon>
        <taxon>Candidatus Magasanikiibacteriota</taxon>
    </lineage>
</organism>
<dbReference type="AlphaFoldDB" id="A0A1F6NKG1"/>
<gene>
    <name evidence="1" type="ORF">A2261_04305</name>
</gene>
<dbReference type="CDD" id="cd22958">
    <property type="entry name" value="DD_DPY30_SDC1-like"/>
    <property type="match status" value="1"/>
</dbReference>
<reference evidence="1 2" key="1">
    <citation type="journal article" date="2016" name="Nat. Commun.">
        <title>Thousands of microbial genomes shed light on interconnected biogeochemical processes in an aquifer system.</title>
        <authorList>
            <person name="Anantharaman K."/>
            <person name="Brown C.T."/>
            <person name="Hug L.A."/>
            <person name="Sharon I."/>
            <person name="Castelle C.J."/>
            <person name="Probst A.J."/>
            <person name="Thomas B.C."/>
            <person name="Singh A."/>
            <person name="Wilkins M.J."/>
            <person name="Karaoz U."/>
            <person name="Brodie E.L."/>
            <person name="Williams K.H."/>
            <person name="Hubbard S.S."/>
            <person name="Banfield J.F."/>
        </authorList>
    </citation>
    <scope>NUCLEOTIDE SEQUENCE [LARGE SCALE GENOMIC DNA]</scope>
</reference>
<proteinExistence type="predicted"/>
<comment type="caution">
    <text evidence="1">The sequence shown here is derived from an EMBL/GenBank/DDBJ whole genome shotgun (WGS) entry which is preliminary data.</text>
</comment>